<evidence type="ECO:0000313" key="2">
    <source>
        <dbReference type="EMBL" id="KAH6645616.1"/>
    </source>
</evidence>
<keyword evidence="3" id="KW-1185">Reference proteome</keyword>
<feature type="compositionally biased region" description="Basic and acidic residues" evidence="1">
    <location>
        <begin position="1"/>
        <end position="16"/>
    </location>
</feature>
<dbReference type="AlphaFoldDB" id="A0A9P8RKA9"/>
<dbReference type="Proteomes" id="UP000758603">
    <property type="component" value="Unassembled WGS sequence"/>
</dbReference>
<accession>A0A9P8RKA9</accession>
<comment type="caution">
    <text evidence="2">The sequence shown here is derived from an EMBL/GenBank/DDBJ whole genome shotgun (WGS) entry which is preliminary data.</text>
</comment>
<dbReference type="EMBL" id="JAGPXC010000011">
    <property type="protein sequence ID" value="KAH6645616.1"/>
    <property type="molecule type" value="Genomic_DNA"/>
</dbReference>
<reference evidence="2" key="1">
    <citation type="journal article" date="2021" name="Nat. Commun.">
        <title>Genetic determinants of endophytism in the Arabidopsis root mycobiome.</title>
        <authorList>
            <person name="Mesny F."/>
            <person name="Miyauchi S."/>
            <person name="Thiergart T."/>
            <person name="Pickel B."/>
            <person name="Atanasova L."/>
            <person name="Karlsson M."/>
            <person name="Huettel B."/>
            <person name="Barry K.W."/>
            <person name="Haridas S."/>
            <person name="Chen C."/>
            <person name="Bauer D."/>
            <person name="Andreopoulos W."/>
            <person name="Pangilinan J."/>
            <person name="LaButti K."/>
            <person name="Riley R."/>
            <person name="Lipzen A."/>
            <person name="Clum A."/>
            <person name="Drula E."/>
            <person name="Henrissat B."/>
            <person name="Kohler A."/>
            <person name="Grigoriev I.V."/>
            <person name="Martin F.M."/>
            <person name="Hacquard S."/>
        </authorList>
    </citation>
    <scope>NUCLEOTIDE SEQUENCE</scope>
    <source>
        <strain evidence="2">MPI-SDFR-AT-0073</strain>
    </source>
</reference>
<evidence type="ECO:0000256" key="1">
    <source>
        <dbReference type="SAM" id="MobiDB-lite"/>
    </source>
</evidence>
<feature type="compositionally biased region" description="Polar residues" evidence="1">
    <location>
        <begin position="45"/>
        <end position="60"/>
    </location>
</feature>
<dbReference type="GeneID" id="70133110"/>
<evidence type="ECO:0000313" key="3">
    <source>
        <dbReference type="Proteomes" id="UP000758603"/>
    </source>
</evidence>
<sequence>MNMQKRKLDDSLRDAGDEPPIIPTEPFKSQRLRVEQGEVSDTPDETNGPNGRSVASTPVRQNLAEGNPTSRNSPVL</sequence>
<organism evidence="2 3">
    <name type="scientific">Truncatella angustata</name>
    <dbReference type="NCBI Taxonomy" id="152316"/>
    <lineage>
        <taxon>Eukaryota</taxon>
        <taxon>Fungi</taxon>
        <taxon>Dikarya</taxon>
        <taxon>Ascomycota</taxon>
        <taxon>Pezizomycotina</taxon>
        <taxon>Sordariomycetes</taxon>
        <taxon>Xylariomycetidae</taxon>
        <taxon>Amphisphaeriales</taxon>
        <taxon>Sporocadaceae</taxon>
        <taxon>Truncatella</taxon>
    </lineage>
</organism>
<feature type="region of interest" description="Disordered" evidence="1">
    <location>
        <begin position="1"/>
        <end position="76"/>
    </location>
</feature>
<gene>
    <name evidence="2" type="ORF">BKA67DRAFT_585836</name>
</gene>
<protein>
    <submittedName>
        <fullName evidence="2">Uncharacterized protein</fullName>
    </submittedName>
</protein>
<dbReference type="RefSeq" id="XP_045952130.1">
    <property type="nucleotide sequence ID" value="XM_046104219.1"/>
</dbReference>
<feature type="compositionally biased region" description="Polar residues" evidence="1">
    <location>
        <begin position="67"/>
        <end position="76"/>
    </location>
</feature>
<name>A0A9P8RKA9_9PEZI</name>
<proteinExistence type="predicted"/>